<gene>
    <name evidence="1" type="ORF">SPSIL_009200</name>
</gene>
<sequence length="174" mass="19299">MAKVVLIFVGGDSEIDKFIEHFSNGEDVNISHAAMLLLNSTLESTGVKEGNDPYPGVWPHDPAKYVDNPYAKFIEIEVPNLTAGEAEARKLIGTPYGPGDCFRAGVYEMFGWKIPDNAFTMDCSEMDARVVRAMEVPVLPELEPGQIAPARLFRSIMQDWQGKDVTYRFRGGTP</sequence>
<keyword evidence="2" id="KW-1185">Reference proteome</keyword>
<accession>A0ABZ3IGL7</accession>
<reference evidence="1" key="1">
    <citation type="submission" date="2024-05" db="EMBL/GenBank/DDBJ databases">
        <title>Isolation and characterization of Sporomusa carbonis sp. nov., a carboxydotrophic hydrogenogen in the genus of Sporomusa isolated from a charcoal burning pile.</title>
        <authorList>
            <person name="Boeer T."/>
            <person name="Rosenbaum F."/>
            <person name="Eysell L."/>
            <person name="Mueller V."/>
            <person name="Daniel R."/>
            <person name="Poehlein A."/>
        </authorList>
    </citation>
    <scope>NUCLEOTIDE SEQUENCE [LARGE SCALE GENOMIC DNA]</scope>
    <source>
        <strain evidence="1">DSM 10669</strain>
    </source>
</reference>
<organism evidence="1 2">
    <name type="scientific">Sporomusa silvacetica DSM 10669</name>
    <dbReference type="NCBI Taxonomy" id="1123289"/>
    <lineage>
        <taxon>Bacteria</taxon>
        <taxon>Bacillati</taxon>
        <taxon>Bacillota</taxon>
        <taxon>Negativicutes</taxon>
        <taxon>Selenomonadales</taxon>
        <taxon>Sporomusaceae</taxon>
        <taxon>Sporomusa</taxon>
    </lineage>
</organism>
<dbReference type="RefSeq" id="WP_094607718.1">
    <property type="nucleotide sequence ID" value="NZ_CP155573.1"/>
</dbReference>
<dbReference type="EMBL" id="CP155573">
    <property type="protein sequence ID" value="XFO64811.1"/>
    <property type="molecule type" value="Genomic_DNA"/>
</dbReference>
<dbReference type="Gene3D" id="3.90.1720.10">
    <property type="entry name" value="endopeptidase domain like (from Nostoc punctiforme)"/>
    <property type="match status" value="1"/>
</dbReference>
<dbReference type="SUPFAM" id="SSF54001">
    <property type="entry name" value="Cysteine proteinases"/>
    <property type="match status" value="1"/>
</dbReference>
<evidence type="ECO:0000313" key="1">
    <source>
        <dbReference type="EMBL" id="XFO64811.1"/>
    </source>
</evidence>
<name>A0ABZ3IGL7_9FIRM</name>
<dbReference type="InterPro" id="IPR038765">
    <property type="entry name" value="Papain-like_cys_pep_sf"/>
</dbReference>
<proteinExistence type="predicted"/>
<evidence type="ECO:0000313" key="2">
    <source>
        <dbReference type="Proteomes" id="UP000216752"/>
    </source>
</evidence>
<protein>
    <submittedName>
        <fullName evidence="1">Uncharacterized protein</fullName>
    </submittedName>
</protein>
<dbReference type="Proteomes" id="UP000216752">
    <property type="component" value="Chromosome"/>
</dbReference>